<dbReference type="SMART" id="SM00849">
    <property type="entry name" value="Lactamase_B"/>
    <property type="match status" value="1"/>
</dbReference>
<gene>
    <name evidence="2" type="ORF">COW36_11435</name>
</gene>
<dbReference type="CDD" id="cd07721">
    <property type="entry name" value="yflN-like_MBL-fold"/>
    <property type="match status" value="1"/>
</dbReference>
<dbReference type="PANTHER" id="PTHR42951:SF15">
    <property type="entry name" value="METALLO-BETA-LACTAMASE SUPERFAMILY PROTEIN"/>
    <property type="match status" value="1"/>
</dbReference>
<organism evidence="2 3">
    <name type="scientific">bacterium (Candidatus Blackallbacteria) CG17_big_fil_post_rev_8_21_14_2_50_48_46</name>
    <dbReference type="NCBI Taxonomy" id="2014261"/>
    <lineage>
        <taxon>Bacteria</taxon>
        <taxon>Candidatus Blackallbacteria</taxon>
    </lineage>
</organism>
<proteinExistence type="predicted"/>
<dbReference type="GO" id="GO:0016787">
    <property type="term" value="F:hydrolase activity"/>
    <property type="evidence" value="ECO:0007669"/>
    <property type="project" value="UniProtKB-KW"/>
</dbReference>
<accession>A0A2M7G4V5</accession>
<dbReference type="InterPro" id="IPR001279">
    <property type="entry name" value="Metallo-B-lactamas"/>
</dbReference>
<reference evidence="2 3" key="1">
    <citation type="submission" date="2017-09" db="EMBL/GenBank/DDBJ databases">
        <title>Depth-based differentiation of microbial function through sediment-hosted aquifers and enrichment of novel symbionts in the deep terrestrial subsurface.</title>
        <authorList>
            <person name="Probst A.J."/>
            <person name="Ladd B."/>
            <person name="Jarett J.K."/>
            <person name="Geller-Mcgrath D.E."/>
            <person name="Sieber C.M."/>
            <person name="Emerson J.B."/>
            <person name="Anantharaman K."/>
            <person name="Thomas B.C."/>
            <person name="Malmstrom R."/>
            <person name="Stieglmeier M."/>
            <person name="Klingl A."/>
            <person name="Woyke T."/>
            <person name="Ryan C.M."/>
            <person name="Banfield J.F."/>
        </authorList>
    </citation>
    <scope>NUCLEOTIDE SEQUENCE [LARGE SCALE GENOMIC DNA]</scope>
    <source>
        <strain evidence="2">CG17_big_fil_post_rev_8_21_14_2_50_48_46</strain>
    </source>
</reference>
<dbReference type="PANTHER" id="PTHR42951">
    <property type="entry name" value="METALLO-BETA-LACTAMASE DOMAIN-CONTAINING"/>
    <property type="match status" value="1"/>
</dbReference>
<dbReference type="InterPro" id="IPR050855">
    <property type="entry name" value="NDM-1-like"/>
</dbReference>
<feature type="domain" description="Metallo-beta-lactamase" evidence="1">
    <location>
        <begin position="23"/>
        <end position="227"/>
    </location>
</feature>
<sequence>MMNMSEGLKILDIPKSFIGGDGVINPVLLWDSESVVLIDTGFPGQADLFIDAIEETGSSLNELSHILITHQDLDHIGSLSSLQKMASEHLMTVSHCDEKPYIEFTKMPIKMTPERITQIEKKLQGKINGTIVDMLEELKSKVNNSVKDGDYLDICGGIDVIHTPGHTPGHLCYYLKKYKTVVVGDALNLVNGVLEGPDPNFTNDMDLATQSLEKLLELDFENIICYHGGLLKDDAKAKLELLCNIESIKRL</sequence>
<dbReference type="AlphaFoldDB" id="A0A2M7G4V5"/>
<evidence type="ECO:0000313" key="2">
    <source>
        <dbReference type="EMBL" id="PIW16887.1"/>
    </source>
</evidence>
<protein>
    <submittedName>
        <fullName evidence="2">MBL fold metallo-hydrolase</fullName>
    </submittedName>
</protein>
<dbReference type="InterPro" id="IPR036866">
    <property type="entry name" value="RibonucZ/Hydroxyglut_hydro"/>
</dbReference>
<dbReference type="SUPFAM" id="SSF56281">
    <property type="entry name" value="Metallo-hydrolase/oxidoreductase"/>
    <property type="match status" value="1"/>
</dbReference>
<dbReference type="EMBL" id="PFFQ01000034">
    <property type="protein sequence ID" value="PIW16887.1"/>
    <property type="molecule type" value="Genomic_DNA"/>
</dbReference>
<evidence type="ECO:0000259" key="1">
    <source>
        <dbReference type="SMART" id="SM00849"/>
    </source>
</evidence>
<dbReference type="Gene3D" id="3.60.15.10">
    <property type="entry name" value="Ribonuclease Z/Hydroxyacylglutathione hydrolase-like"/>
    <property type="match status" value="1"/>
</dbReference>
<evidence type="ECO:0000313" key="3">
    <source>
        <dbReference type="Proteomes" id="UP000231019"/>
    </source>
</evidence>
<name>A0A2M7G4V5_9BACT</name>
<dbReference type="Proteomes" id="UP000231019">
    <property type="component" value="Unassembled WGS sequence"/>
</dbReference>
<dbReference type="Pfam" id="PF00753">
    <property type="entry name" value="Lactamase_B"/>
    <property type="match status" value="1"/>
</dbReference>
<comment type="caution">
    <text evidence="2">The sequence shown here is derived from an EMBL/GenBank/DDBJ whole genome shotgun (WGS) entry which is preliminary data.</text>
</comment>
<keyword evidence="2" id="KW-0378">Hydrolase</keyword>